<dbReference type="Proteomes" id="UP000000845">
    <property type="component" value="Chromosome"/>
</dbReference>
<gene>
    <name evidence="1" type="ordered locus">Sterm_3887</name>
</gene>
<name>D1AG95_SEBTE</name>
<sequence length="145" mass="15448">MAVKKGTLKRKNGAGTYDEINLKTTAEQVKMTDGTTVQAFLDSLPSGGGAGAKVVADITARDALTPTEGLIAYVVDATGDSTVKSGGASYIYDGSNWIKISEFESMDMIIDWTDIQNKPNIVDIKVSATEPVGQKEGDIWIEETV</sequence>
<dbReference type="AlphaFoldDB" id="D1AG95"/>
<reference evidence="2" key="1">
    <citation type="submission" date="2009-09" db="EMBL/GenBank/DDBJ databases">
        <title>The complete chromosome of Sebaldella termitidis ATCC 33386.</title>
        <authorList>
            <consortium name="US DOE Joint Genome Institute (JGI-PGF)"/>
            <person name="Lucas S."/>
            <person name="Copeland A."/>
            <person name="Lapidus A."/>
            <person name="Glavina del Rio T."/>
            <person name="Dalin E."/>
            <person name="Tice H."/>
            <person name="Bruce D."/>
            <person name="Goodwin L."/>
            <person name="Pitluck S."/>
            <person name="Kyrpides N."/>
            <person name="Mavromatis K."/>
            <person name="Ivanova N."/>
            <person name="Mikhailova N."/>
            <person name="Sims D."/>
            <person name="Meincke L."/>
            <person name="Brettin T."/>
            <person name="Detter J.C."/>
            <person name="Han C."/>
            <person name="Larimer F."/>
            <person name="Land M."/>
            <person name="Hauser L."/>
            <person name="Markowitz V."/>
            <person name="Cheng J.F."/>
            <person name="Hugenholtz P."/>
            <person name="Woyke T."/>
            <person name="Wu D."/>
            <person name="Eisen J.A."/>
        </authorList>
    </citation>
    <scope>NUCLEOTIDE SEQUENCE [LARGE SCALE GENOMIC DNA]</scope>
    <source>
        <strain evidence="2">ATCC 33386 / NCTC 11300</strain>
    </source>
</reference>
<dbReference type="eggNOG" id="ENOG5032S3S">
    <property type="taxonomic scope" value="Bacteria"/>
</dbReference>
<keyword evidence="2" id="KW-1185">Reference proteome</keyword>
<evidence type="ECO:0000313" key="2">
    <source>
        <dbReference type="Proteomes" id="UP000000845"/>
    </source>
</evidence>
<accession>D1AG95</accession>
<reference evidence="1 2" key="2">
    <citation type="journal article" date="2010" name="Stand. Genomic Sci.">
        <title>Complete genome sequence of Sebaldella termitidis type strain (NCTC 11300).</title>
        <authorList>
            <person name="Harmon-Smith M."/>
            <person name="Celia L."/>
            <person name="Chertkov O."/>
            <person name="Lapidus A."/>
            <person name="Copeland A."/>
            <person name="Glavina Del Rio T."/>
            <person name="Nolan M."/>
            <person name="Lucas S."/>
            <person name="Tice H."/>
            <person name="Cheng J.F."/>
            <person name="Han C."/>
            <person name="Detter J.C."/>
            <person name="Bruce D."/>
            <person name="Goodwin L."/>
            <person name="Pitluck S."/>
            <person name="Pati A."/>
            <person name="Liolios K."/>
            <person name="Ivanova N."/>
            <person name="Mavromatis K."/>
            <person name="Mikhailova N."/>
            <person name="Chen A."/>
            <person name="Palaniappan K."/>
            <person name="Land M."/>
            <person name="Hauser L."/>
            <person name="Chang Y.J."/>
            <person name="Jeffries C.D."/>
            <person name="Brettin T."/>
            <person name="Goker M."/>
            <person name="Beck B."/>
            <person name="Bristow J."/>
            <person name="Eisen J.A."/>
            <person name="Markowitz V."/>
            <person name="Hugenholtz P."/>
            <person name="Kyrpides N.C."/>
            <person name="Klenk H.P."/>
            <person name="Chen F."/>
        </authorList>
    </citation>
    <scope>NUCLEOTIDE SEQUENCE [LARGE SCALE GENOMIC DNA]</scope>
    <source>
        <strain evidence="2">ATCC 33386 / NCTC 11300</strain>
    </source>
</reference>
<proteinExistence type="predicted"/>
<dbReference type="KEGG" id="str:Sterm_3887"/>
<evidence type="ECO:0000313" key="1">
    <source>
        <dbReference type="EMBL" id="ACZ10721.1"/>
    </source>
</evidence>
<organism evidence="1 2">
    <name type="scientific">Sebaldella termitidis (strain ATCC 33386 / NCTC 11300)</name>
    <dbReference type="NCBI Taxonomy" id="526218"/>
    <lineage>
        <taxon>Bacteria</taxon>
        <taxon>Fusobacteriati</taxon>
        <taxon>Fusobacteriota</taxon>
        <taxon>Fusobacteriia</taxon>
        <taxon>Fusobacteriales</taxon>
        <taxon>Leptotrichiaceae</taxon>
        <taxon>Sebaldella</taxon>
    </lineage>
</organism>
<dbReference type="RefSeq" id="WP_012863300.1">
    <property type="nucleotide sequence ID" value="NC_013517.1"/>
</dbReference>
<dbReference type="EMBL" id="CP001739">
    <property type="protein sequence ID" value="ACZ10721.1"/>
    <property type="molecule type" value="Genomic_DNA"/>
</dbReference>
<dbReference type="STRING" id="526218.Sterm_3887"/>
<protein>
    <submittedName>
        <fullName evidence="1">Uncharacterized protein</fullName>
    </submittedName>
</protein>
<dbReference type="HOGENOM" id="CLU_1785561_0_0_0"/>